<dbReference type="Pfam" id="PF00233">
    <property type="entry name" value="PDEase_I"/>
    <property type="match status" value="1"/>
</dbReference>
<dbReference type="InterPro" id="IPR036971">
    <property type="entry name" value="PDEase_catalytic_dom_sf"/>
</dbReference>
<proteinExistence type="inferred from homology"/>
<feature type="domain" description="PDEase" evidence="7">
    <location>
        <begin position="431"/>
        <end position="749"/>
    </location>
</feature>
<comment type="cofactor">
    <cofactor evidence="5">
        <name>a divalent metal cation</name>
        <dbReference type="ChEBI" id="CHEBI:60240"/>
    </cofactor>
    <text evidence="5">Binds 2 divalent metal cations per subunit. Site 1 may preferentially bind zinc ions, while site 2 has a preference for magnesium and/or manganese ions.</text>
</comment>
<dbReference type="EMBL" id="JAWJWF010000001">
    <property type="protein sequence ID" value="KAK6640783.1"/>
    <property type="molecule type" value="Genomic_DNA"/>
</dbReference>
<feature type="region of interest" description="Disordered" evidence="6">
    <location>
        <begin position="767"/>
        <end position="787"/>
    </location>
</feature>
<dbReference type="Proteomes" id="UP001359485">
    <property type="component" value="Unassembled WGS sequence"/>
</dbReference>
<dbReference type="PROSITE" id="PS00126">
    <property type="entry name" value="PDEASE_I_1"/>
    <property type="match status" value="1"/>
</dbReference>
<dbReference type="SUPFAM" id="SSF109604">
    <property type="entry name" value="HD-domain/PDEase-like"/>
    <property type="match status" value="1"/>
</dbReference>
<dbReference type="SMART" id="SM00065">
    <property type="entry name" value="GAF"/>
    <property type="match status" value="2"/>
</dbReference>
<keyword evidence="2" id="KW-0140">cGMP</keyword>
<dbReference type="InterPro" id="IPR023174">
    <property type="entry name" value="PDEase_CS"/>
</dbReference>
<evidence type="ECO:0000256" key="3">
    <source>
        <dbReference type="ARBA" id="ARBA00022723"/>
    </source>
</evidence>
<evidence type="ECO:0000256" key="1">
    <source>
        <dbReference type="ARBA" id="ARBA00007648"/>
    </source>
</evidence>
<organism evidence="8 9">
    <name type="scientific">Polyplax serrata</name>
    <name type="common">Common mouse louse</name>
    <dbReference type="NCBI Taxonomy" id="468196"/>
    <lineage>
        <taxon>Eukaryota</taxon>
        <taxon>Metazoa</taxon>
        <taxon>Ecdysozoa</taxon>
        <taxon>Arthropoda</taxon>
        <taxon>Hexapoda</taxon>
        <taxon>Insecta</taxon>
        <taxon>Pterygota</taxon>
        <taxon>Neoptera</taxon>
        <taxon>Paraneoptera</taxon>
        <taxon>Psocodea</taxon>
        <taxon>Troctomorpha</taxon>
        <taxon>Phthiraptera</taxon>
        <taxon>Anoplura</taxon>
        <taxon>Polyplacidae</taxon>
        <taxon>Polyplax</taxon>
    </lineage>
</organism>
<keyword evidence="3 5" id="KW-0479">Metal-binding</keyword>
<dbReference type="PRINTS" id="PR00387">
    <property type="entry name" value="PDIESTERASE1"/>
</dbReference>
<evidence type="ECO:0000313" key="8">
    <source>
        <dbReference type="EMBL" id="KAK6640783.1"/>
    </source>
</evidence>
<evidence type="ECO:0000256" key="2">
    <source>
        <dbReference type="ARBA" id="ARBA00022535"/>
    </source>
</evidence>
<dbReference type="InterPro" id="IPR002073">
    <property type="entry name" value="PDEase_catalytic_dom"/>
</dbReference>
<dbReference type="InterPro" id="IPR003018">
    <property type="entry name" value="GAF"/>
</dbReference>
<evidence type="ECO:0000313" key="9">
    <source>
        <dbReference type="Proteomes" id="UP001359485"/>
    </source>
</evidence>
<dbReference type="InterPro" id="IPR003607">
    <property type="entry name" value="HD/PDEase_dom"/>
</dbReference>
<dbReference type="CDD" id="cd00077">
    <property type="entry name" value="HDc"/>
    <property type="match status" value="1"/>
</dbReference>
<name>A0ABR1BBE9_POLSC</name>
<dbReference type="Gene3D" id="3.30.450.40">
    <property type="match status" value="2"/>
</dbReference>
<keyword evidence="4 5" id="KW-0378">Hydrolase</keyword>
<dbReference type="Gene3D" id="1.10.1300.10">
    <property type="entry name" value="3'5'-cyclic nucleotide phosphodiesterase, catalytic domain"/>
    <property type="match status" value="1"/>
</dbReference>
<dbReference type="PANTHER" id="PTHR11347">
    <property type="entry name" value="CYCLIC NUCLEOTIDE PHOSPHODIESTERASE"/>
    <property type="match status" value="1"/>
</dbReference>
<protein>
    <recommendedName>
        <fullName evidence="5">Phosphodiesterase</fullName>
        <ecNumber evidence="5">3.1.4.-</ecNumber>
    </recommendedName>
</protein>
<evidence type="ECO:0000256" key="5">
    <source>
        <dbReference type="RuleBase" id="RU363067"/>
    </source>
</evidence>
<keyword evidence="9" id="KW-1185">Reference proteome</keyword>
<dbReference type="EC" id="3.1.4.-" evidence="5"/>
<dbReference type="InterPro" id="IPR029016">
    <property type="entry name" value="GAF-like_dom_sf"/>
</dbReference>
<comment type="similarity">
    <text evidence="1 5">Belongs to the cyclic nucleotide phosphodiesterase family.</text>
</comment>
<dbReference type="PROSITE" id="PS51845">
    <property type="entry name" value="PDEASE_I_2"/>
    <property type="match status" value="1"/>
</dbReference>
<dbReference type="SUPFAM" id="SSF55781">
    <property type="entry name" value="GAF domain-like"/>
    <property type="match status" value="2"/>
</dbReference>
<dbReference type="Pfam" id="PF01590">
    <property type="entry name" value="GAF"/>
    <property type="match status" value="2"/>
</dbReference>
<gene>
    <name evidence="8" type="ORF">RUM44_012480</name>
</gene>
<evidence type="ECO:0000259" key="7">
    <source>
        <dbReference type="PROSITE" id="PS51845"/>
    </source>
</evidence>
<dbReference type="InterPro" id="IPR023088">
    <property type="entry name" value="PDEase"/>
</dbReference>
<accession>A0ABR1BBE9</accession>
<sequence>MERVAFQAKLCEGLESPVKDDEFRKIKKVLAPFMKTLKKRKRVKTDIVADQHHELYLKSSPNELLARLQSSYTDPLKLRTLMNETGELLKSVTKSKCFNLYLTDVEKGEILMISEYVNDNERFELRFPIEPGTYMAAYVAYSKEYVISSDILGDVRFSHGIPFAGTTVKAAIGIPIVTSVQGNCIGVIELYRDTSGPPYNLVNLQICSALTAWMGIAVEQNTARLNIAKEVDIHKSISLLSNLYFGRVLSFGKFLSDVLNILKACVHAEKGGFFVFTETVPLGSEDDLFADAYEEGFDEKQLNILYKKRTKVRFVNNEPGFPGYVARKGEIFNIRDAYKDSRFDKKNDTGFFRTRSMLCFPIKSSHGVVAVLKLVNKQDSSYFREEDINVLEPHLLDIGIVCQHYELDVANTKMNMKLIEAEALLDYAMKPSAEEHSLLKYLVQQESSFPPGFFKFEWDTIAFEEDSLKYIAYAILSDETLEPLFEFHTLLDFLLRIRKGHRPVMFHNFDHAFSVFHCIYLMYHKIKDKCTPVEAVTLILAALCHDVDHMGVTNSFLMLKNDLKFQLYEDICGEAHRFEVAMLSIQASNVLLKFSSENYQTITKNLRKLMISLDLSVHFQNRMQILHLLNADTFNWSNPDHRFLSMSMVLMCADKCFIFKHFENVKKFTTNFYKELQHQGDLERAMEFEPLPILDRSKSDSIPENQVLLTTIILIPVIDIVILLFPQLSMLKEMASQTLDKWKEILSMKGQEMWRMNQALVKDKRDKRNHRVSVSRSSSIRTFMSEK</sequence>
<comment type="caution">
    <text evidence="8">The sequence shown here is derived from an EMBL/GenBank/DDBJ whole genome shotgun (WGS) entry which is preliminary data.</text>
</comment>
<evidence type="ECO:0000256" key="6">
    <source>
        <dbReference type="SAM" id="MobiDB-lite"/>
    </source>
</evidence>
<reference evidence="8 9" key="1">
    <citation type="submission" date="2023-09" db="EMBL/GenBank/DDBJ databases">
        <title>Genomes of two closely related lineages of the louse Polyplax serrata with different host specificities.</title>
        <authorList>
            <person name="Martinu J."/>
            <person name="Tarabai H."/>
            <person name="Stefka J."/>
            <person name="Hypsa V."/>
        </authorList>
    </citation>
    <scope>NUCLEOTIDE SEQUENCE [LARGE SCALE GENOMIC DNA]</scope>
    <source>
        <strain evidence="8">98ZLc_SE</strain>
    </source>
</reference>
<evidence type="ECO:0000256" key="4">
    <source>
        <dbReference type="ARBA" id="ARBA00022801"/>
    </source>
</evidence>